<feature type="domain" description="HTH lacI-type" evidence="4">
    <location>
        <begin position="2"/>
        <end position="57"/>
    </location>
</feature>
<gene>
    <name evidence="7" type="ORF">CBF32_07765</name>
    <name evidence="6" type="ORF">HED35_06010</name>
</gene>
<dbReference type="AlphaFoldDB" id="A0A369AZ28"/>
<reference evidence="6 9" key="2">
    <citation type="submission" date="2020-03" db="EMBL/GenBank/DDBJ databases">
        <title>Bacterial samples isolated from urine from healthy bovine heifers (Gyr breed).</title>
        <authorList>
            <person name="Giannattasio-Ferraz S."/>
            <person name="Maskeri L."/>
            <person name="Penido A."/>
            <person name="Barbosa-Stancioli E.F."/>
            <person name="Putonti C."/>
        </authorList>
    </citation>
    <scope>NUCLEOTIDE SEQUENCE [LARGE SCALE GENOMIC DNA]</scope>
    <source>
        <strain evidence="6 9">UFMG-H7</strain>
    </source>
</reference>
<dbReference type="CDD" id="cd06267">
    <property type="entry name" value="PBP1_LacI_sugar_binding-like"/>
    <property type="match status" value="1"/>
</dbReference>
<evidence type="ECO:0000313" key="9">
    <source>
        <dbReference type="Proteomes" id="UP000521358"/>
    </source>
</evidence>
<proteinExistence type="predicted"/>
<dbReference type="PROSITE" id="PS00356">
    <property type="entry name" value="HTH_LACI_1"/>
    <property type="match status" value="1"/>
</dbReference>
<evidence type="ECO:0000256" key="1">
    <source>
        <dbReference type="ARBA" id="ARBA00023015"/>
    </source>
</evidence>
<dbReference type="PANTHER" id="PTHR30146:SF24">
    <property type="entry name" value="XYLOSE OPERON REGULATORY PROTEIN"/>
    <property type="match status" value="1"/>
</dbReference>
<dbReference type="InterPro" id="IPR001387">
    <property type="entry name" value="Cro/C1-type_HTH"/>
</dbReference>
<dbReference type="PROSITE" id="PS50943">
    <property type="entry name" value="HTH_CROC1"/>
    <property type="match status" value="1"/>
</dbReference>
<comment type="caution">
    <text evidence="7">The sequence shown here is derived from an EMBL/GenBank/DDBJ whole genome shotgun (WGS) entry which is preliminary data.</text>
</comment>
<dbReference type="InterPro" id="IPR028082">
    <property type="entry name" value="Peripla_BP_I"/>
</dbReference>
<evidence type="ECO:0000259" key="5">
    <source>
        <dbReference type="PROSITE" id="PS50943"/>
    </source>
</evidence>
<evidence type="ECO:0000313" key="8">
    <source>
        <dbReference type="Proteomes" id="UP000288197"/>
    </source>
</evidence>
<dbReference type="GO" id="GO:0000976">
    <property type="term" value="F:transcription cis-regulatory region binding"/>
    <property type="evidence" value="ECO:0007669"/>
    <property type="project" value="TreeGrafter"/>
</dbReference>
<evidence type="ECO:0000256" key="3">
    <source>
        <dbReference type="ARBA" id="ARBA00023163"/>
    </source>
</evidence>
<dbReference type="RefSeq" id="WP_086342449.1">
    <property type="nucleotide sequence ID" value="NZ_JAFLWJ010000006.1"/>
</dbReference>
<evidence type="ECO:0000256" key="2">
    <source>
        <dbReference type="ARBA" id="ARBA00023125"/>
    </source>
</evidence>
<evidence type="ECO:0000259" key="4">
    <source>
        <dbReference type="PROSITE" id="PS50932"/>
    </source>
</evidence>
<dbReference type="PROSITE" id="PS50932">
    <property type="entry name" value="HTH_LACI_2"/>
    <property type="match status" value="1"/>
</dbReference>
<dbReference type="SUPFAM" id="SSF53822">
    <property type="entry name" value="Periplasmic binding protein-like I"/>
    <property type="match status" value="1"/>
</dbReference>
<dbReference type="GO" id="GO:0003700">
    <property type="term" value="F:DNA-binding transcription factor activity"/>
    <property type="evidence" value="ECO:0007669"/>
    <property type="project" value="TreeGrafter"/>
</dbReference>
<dbReference type="Proteomes" id="UP000521358">
    <property type="component" value="Unassembled WGS sequence"/>
</dbReference>
<dbReference type="OrthoDB" id="9796186at2"/>
<keyword evidence="8" id="KW-1185">Reference proteome</keyword>
<protein>
    <submittedName>
        <fullName evidence="7">LacI family transcriptional regulator</fullName>
    </submittedName>
</protein>
<dbReference type="PANTHER" id="PTHR30146">
    <property type="entry name" value="LACI-RELATED TRANSCRIPTIONAL REPRESSOR"/>
    <property type="match status" value="1"/>
</dbReference>
<dbReference type="Pfam" id="PF13377">
    <property type="entry name" value="Peripla_BP_3"/>
    <property type="match status" value="1"/>
</dbReference>
<dbReference type="EMBL" id="JAAVMB010000005">
    <property type="protein sequence ID" value="NKC67636.1"/>
    <property type="molecule type" value="Genomic_DNA"/>
</dbReference>
<dbReference type="InterPro" id="IPR010982">
    <property type="entry name" value="Lambda_DNA-bd_dom_sf"/>
</dbReference>
<feature type="domain" description="HTH cro/C1-type" evidence="5">
    <location>
        <begin position="3"/>
        <end position="47"/>
    </location>
</feature>
<dbReference type="InterPro" id="IPR046335">
    <property type="entry name" value="LacI/GalR-like_sensor"/>
</dbReference>
<evidence type="ECO:0000313" key="6">
    <source>
        <dbReference type="EMBL" id="NKC67636.1"/>
    </source>
</evidence>
<dbReference type="Gene3D" id="3.40.50.2300">
    <property type="match status" value="2"/>
</dbReference>
<keyword evidence="3" id="KW-0804">Transcription</keyword>
<dbReference type="Gene3D" id="1.10.260.40">
    <property type="entry name" value="lambda repressor-like DNA-binding domains"/>
    <property type="match status" value="1"/>
</dbReference>
<reference evidence="7 8" key="1">
    <citation type="submission" date="2017-05" db="EMBL/GenBank/DDBJ databases">
        <title>Vagococcus spp. assemblies.</title>
        <authorList>
            <person name="Gulvik C.A."/>
        </authorList>
    </citation>
    <scope>NUCLEOTIDE SEQUENCE [LARGE SCALE GENOMIC DNA]</scope>
    <source>
        <strain evidence="7 8">NCFB 2497</strain>
    </source>
</reference>
<dbReference type="CDD" id="cd01392">
    <property type="entry name" value="HTH_LacI"/>
    <property type="match status" value="1"/>
</dbReference>
<dbReference type="EMBL" id="NGJX01000006">
    <property type="protein sequence ID" value="RSU01875.1"/>
    <property type="molecule type" value="Genomic_DNA"/>
</dbReference>
<accession>A0A369AZ28</accession>
<keyword evidence="1" id="KW-0805">Transcription regulation</keyword>
<sequence>MATIKDIAKYTGVSPTTVSNVIHGRDSKVSQETKEKVKKALKELDYTANMGGRLLAKHGSKIIGMIIQDTEAEKESFYDNPYYGELIQAVESQIKQMGYFMMFHRVSDFEEGAKLAEMWHLEGLIVSGASSMEISKWEKKVTVPIVFVDTYGSKNQQPKLNVGIEDAKGAYELTTYLLNKNHRKIIFLAKGEDSEKWVGADFERAKGVKAAMKKWELSPLLMGMPTTYKNYQPFVHEVLEDKIKNYTAIFCASDLLAVQIISELYKSNIQVPRDISVVSFDGTLLSQYAIPRLTTMSQDISKKATMIVELIIEGIKSKNQLEKKLIIPTKLIEGESVKFIE</sequence>
<keyword evidence="2" id="KW-0238">DNA-binding</keyword>
<name>A0A369AZ28_9ENTE</name>
<dbReference type="Pfam" id="PF00356">
    <property type="entry name" value="LacI"/>
    <property type="match status" value="1"/>
</dbReference>
<dbReference type="Proteomes" id="UP000288197">
    <property type="component" value="Unassembled WGS sequence"/>
</dbReference>
<dbReference type="SMART" id="SM00354">
    <property type="entry name" value="HTH_LACI"/>
    <property type="match status" value="1"/>
</dbReference>
<dbReference type="InterPro" id="IPR000843">
    <property type="entry name" value="HTH_LacI"/>
</dbReference>
<organism evidence="7 8">
    <name type="scientific">Vagococcus fluvialis</name>
    <dbReference type="NCBI Taxonomy" id="2738"/>
    <lineage>
        <taxon>Bacteria</taxon>
        <taxon>Bacillati</taxon>
        <taxon>Bacillota</taxon>
        <taxon>Bacilli</taxon>
        <taxon>Lactobacillales</taxon>
        <taxon>Enterococcaceae</taxon>
        <taxon>Vagococcus</taxon>
    </lineage>
</organism>
<dbReference type="SUPFAM" id="SSF47413">
    <property type="entry name" value="lambda repressor-like DNA-binding domains"/>
    <property type="match status" value="1"/>
</dbReference>
<evidence type="ECO:0000313" key="7">
    <source>
        <dbReference type="EMBL" id="RSU01875.1"/>
    </source>
</evidence>